<proteinExistence type="predicted"/>
<keyword evidence="1" id="KW-0472">Membrane</keyword>
<organism evidence="4">
    <name type="scientific">Aphanomyces invadans</name>
    <dbReference type="NCBI Taxonomy" id="157072"/>
    <lineage>
        <taxon>Eukaryota</taxon>
        <taxon>Sar</taxon>
        <taxon>Stramenopiles</taxon>
        <taxon>Oomycota</taxon>
        <taxon>Saprolegniomycetes</taxon>
        <taxon>Saprolegniales</taxon>
        <taxon>Verrucalvaceae</taxon>
        <taxon>Aphanomyces</taxon>
    </lineage>
</organism>
<dbReference type="Pfam" id="PF00561">
    <property type="entry name" value="Abhydrolase_1"/>
    <property type="match status" value="1"/>
</dbReference>
<dbReference type="Gene3D" id="3.40.50.1820">
    <property type="entry name" value="alpha/beta hydrolase"/>
    <property type="match status" value="1"/>
</dbReference>
<dbReference type="OrthoDB" id="77976at2759"/>
<protein>
    <recommendedName>
        <fullName evidence="3">AB hydrolase-1 domain-containing protein</fullName>
    </recommendedName>
</protein>
<gene>
    <name evidence="4" type="ORF">H310_09841</name>
</gene>
<evidence type="ECO:0000259" key="3">
    <source>
        <dbReference type="Pfam" id="PF00561"/>
    </source>
</evidence>
<sequence length="649" mass="69973">MRSATVVVELAVLWTIAAGATPVASIMRNGWYNCSINTFALPPRAEAWSASLSIRRHALGAFVPSAFGPYENLKARIANMFTQCAEFTMPFCHNGTACAASPLPTKSMPLFVKKLSASVSGSKKVLFMLQGGPGASSVAMESLMSNVHDLLFGEFHIFTLDHRGTGRSGFLDCPAAQAQCSGGLGGTAITLDELPGCLNDLRLQFGGNAAAAFSVTNAAKDVTTLIQTELADYDVYLYGVSYGTLLVERVMHFSPPQVKGYILDSIVADHHHGSNSQVFTNSNDDLNAVSRQFLDLCSKDTAGCGELLGPNATAALFNLYETLDSNASACSSLFYRTLNETPSVVLRQFFAALLGDLDRRVFIPTFAARVRRCNDQDKTLLTALLMESPDHSDTMSSGILHDTIGFAELWHVLTPSMADLAQKFMASPMAQINSDEVGRYCLYTRSNATNCAPWANATAPVWTYQVDKYFNKTAGVPNGTSVLGLAGKLDPVTPATHARRHFENMEGSNKRLLEFPVAVHGVITSTPVASIRPGPPCAMVILAAYLRENGALASMDTSCIANVYPLRFDISDAMAQRLFGLDGGAMDGHVANPVKDANKYKTKFTRMMVGAIFLAVVVLAIAFYAFVKHREAKAIRDKYAVYEDASSGD</sequence>
<keyword evidence="1" id="KW-0812">Transmembrane</keyword>
<dbReference type="InterPro" id="IPR029058">
    <property type="entry name" value="AB_hydrolase_fold"/>
</dbReference>
<dbReference type="RefSeq" id="XP_008874238.1">
    <property type="nucleotide sequence ID" value="XM_008876016.1"/>
</dbReference>
<feature type="domain" description="AB hydrolase-1" evidence="3">
    <location>
        <begin position="125"/>
        <end position="273"/>
    </location>
</feature>
<feature type="chain" id="PRO_5001534663" description="AB hydrolase-1 domain-containing protein" evidence="2">
    <location>
        <begin position="20"/>
        <end position="649"/>
    </location>
</feature>
<evidence type="ECO:0000256" key="2">
    <source>
        <dbReference type="SAM" id="SignalP"/>
    </source>
</evidence>
<dbReference type="STRING" id="157072.A0A024TUJ5"/>
<dbReference type="EMBL" id="KI913974">
    <property type="protein sequence ID" value="ETV96992.1"/>
    <property type="molecule type" value="Genomic_DNA"/>
</dbReference>
<evidence type="ECO:0000256" key="1">
    <source>
        <dbReference type="SAM" id="Phobius"/>
    </source>
</evidence>
<accession>A0A024TUJ5</accession>
<evidence type="ECO:0000313" key="4">
    <source>
        <dbReference type="EMBL" id="ETV96992.1"/>
    </source>
</evidence>
<dbReference type="SUPFAM" id="SSF53474">
    <property type="entry name" value="alpha/beta-Hydrolases"/>
    <property type="match status" value="1"/>
</dbReference>
<dbReference type="AlphaFoldDB" id="A0A024TUJ5"/>
<keyword evidence="2" id="KW-0732">Signal</keyword>
<feature type="transmembrane region" description="Helical" evidence="1">
    <location>
        <begin position="607"/>
        <end position="627"/>
    </location>
</feature>
<dbReference type="InterPro" id="IPR000073">
    <property type="entry name" value="AB_hydrolase_1"/>
</dbReference>
<name>A0A024TUJ5_9STRA</name>
<dbReference type="GeneID" id="20086891"/>
<keyword evidence="1" id="KW-1133">Transmembrane helix</keyword>
<feature type="signal peptide" evidence="2">
    <location>
        <begin position="1"/>
        <end position="19"/>
    </location>
</feature>
<reference evidence="4" key="1">
    <citation type="submission" date="2013-12" db="EMBL/GenBank/DDBJ databases">
        <title>The Genome Sequence of Aphanomyces invadans NJM9701.</title>
        <authorList>
            <consortium name="The Broad Institute Genomics Platform"/>
            <person name="Russ C."/>
            <person name="Tyler B."/>
            <person name="van West P."/>
            <person name="Dieguez-Uribeondo J."/>
            <person name="Young S.K."/>
            <person name="Zeng Q."/>
            <person name="Gargeya S."/>
            <person name="Fitzgerald M."/>
            <person name="Abouelleil A."/>
            <person name="Alvarado L."/>
            <person name="Chapman S.B."/>
            <person name="Gainer-Dewar J."/>
            <person name="Goldberg J."/>
            <person name="Griggs A."/>
            <person name="Gujja S."/>
            <person name="Hansen M."/>
            <person name="Howarth C."/>
            <person name="Imamovic A."/>
            <person name="Ireland A."/>
            <person name="Larimer J."/>
            <person name="McCowan C."/>
            <person name="Murphy C."/>
            <person name="Pearson M."/>
            <person name="Poon T.W."/>
            <person name="Priest M."/>
            <person name="Roberts A."/>
            <person name="Saif S."/>
            <person name="Shea T."/>
            <person name="Sykes S."/>
            <person name="Wortman J."/>
            <person name="Nusbaum C."/>
            <person name="Birren B."/>
        </authorList>
    </citation>
    <scope>NUCLEOTIDE SEQUENCE [LARGE SCALE GENOMIC DNA]</scope>
    <source>
        <strain evidence="4">NJM9701</strain>
    </source>
</reference>
<dbReference type="VEuPathDB" id="FungiDB:H310_09841"/>